<reference evidence="5 6" key="1">
    <citation type="submission" date="2019-11" db="EMBL/GenBank/DDBJ databases">
        <authorList>
            <person name="Holert J."/>
        </authorList>
    </citation>
    <scope>NUCLEOTIDE SEQUENCE [LARGE SCALE GENOMIC DNA]</scope>
    <source>
        <strain evidence="3">BC3_2A</strain>
        <strain evidence="2">SB11_1A</strain>
    </source>
</reference>
<dbReference type="OrthoDB" id="9807426at2"/>
<gene>
    <name evidence="2" type="ORF">IHBHHGIJ_03106</name>
    <name evidence="3" type="ORF">KFEGEMFD_03319</name>
    <name evidence="4" type="ORF">KFEGEMFD_03851</name>
</gene>
<accession>A0A5S9PXV8</accession>
<dbReference type="Pfam" id="PF13380">
    <property type="entry name" value="CoA_binding_2"/>
    <property type="match status" value="1"/>
</dbReference>
<dbReference type="InterPro" id="IPR036291">
    <property type="entry name" value="NAD(P)-bd_dom_sf"/>
</dbReference>
<dbReference type="SMART" id="SM00881">
    <property type="entry name" value="CoA_binding"/>
    <property type="match status" value="1"/>
</dbReference>
<evidence type="ECO:0000313" key="6">
    <source>
        <dbReference type="Proteomes" id="UP000439591"/>
    </source>
</evidence>
<dbReference type="Proteomes" id="UP000435877">
    <property type="component" value="Unassembled WGS sequence"/>
</dbReference>
<dbReference type="Proteomes" id="UP000439591">
    <property type="component" value="Unassembled WGS sequence"/>
</dbReference>
<dbReference type="RefSeq" id="WP_159269816.1">
    <property type="nucleotide sequence ID" value="NZ_CACSIK010000003.1"/>
</dbReference>
<dbReference type="SUPFAM" id="SSF51735">
    <property type="entry name" value="NAD(P)-binding Rossmann-fold domains"/>
    <property type="match status" value="1"/>
</dbReference>
<evidence type="ECO:0000313" key="5">
    <source>
        <dbReference type="Proteomes" id="UP000435877"/>
    </source>
</evidence>
<evidence type="ECO:0000313" key="3">
    <source>
        <dbReference type="EMBL" id="CAA0117748.1"/>
    </source>
</evidence>
<sequence>MPETVLVLGASPKPERYSFKAVELLRQYKHKVLPVNPYHSQVSGAPCIKRVSDVSESVDTVTVYIRAEQLEADIGALIGLAPRRVIFNPGTESKALAAKLQQAGIGVEEVCTLVLLRTGQF</sequence>
<name>A0A5S9PXV8_9GAMM</name>
<evidence type="ECO:0000259" key="1">
    <source>
        <dbReference type="SMART" id="SM00881"/>
    </source>
</evidence>
<evidence type="ECO:0000313" key="4">
    <source>
        <dbReference type="EMBL" id="CAA0121500.1"/>
    </source>
</evidence>
<dbReference type="Gene3D" id="3.40.50.720">
    <property type="entry name" value="NAD(P)-binding Rossmann-like Domain"/>
    <property type="match status" value="1"/>
</dbReference>
<dbReference type="PANTHER" id="PTHR33303">
    <property type="entry name" value="CYTOPLASMIC PROTEIN-RELATED"/>
    <property type="match status" value="1"/>
</dbReference>
<feature type="domain" description="CoA-binding" evidence="1">
    <location>
        <begin position="1"/>
        <end position="84"/>
    </location>
</feature>
<dbReference type="EMBL" id="CACSIM010000008">
    <property type="protein sequence ID" value="CAA0121500.1"/>
    <property type="molecule type" value="Genomic_DNA"/>
</dbReference>
<dbReference type="InterPro" id="IPR003781">
    <property type="entry name" value="CoA-bd"/>
</dbReference>
<dbReference type="AlphaFoldDB" id="A0A5S9PXV8"/>
<dbReference type="EMBL" id="CACSIK010000003">
    <property type="protein sequence ID" value="CAA0109575.1"/>
    <property type="molecule type" value="Genomic_DNA"/>
</dbReference>
<organism evidence="2 5">
    <name type="scientific">Zhongshania aliphaticivorans</name>
    <dbReference type="NCBI Taxonomy" id="1470434"/>
    <lineage>
        <taxon>Bacteria</taxon>
        <taxon>Pseudomonadati</taxon>
        <taxon>Pseudomonadota</taxon>
        <taxon>Gammaproteobacteria</taxon>
        <taxon>Cellvibrionales</taxon>
        <taxon>Spongiibacteraceae</taxon>
        <taxon>Zhongshania</taxon>
    </lineage>
</organism>
<dbReference type="PANTHER" id="PTHR33303:SF2">
    <property type="entry name" value="COA-BINDING DOMAIN-CONTAINING PROTEIN"/>
    <property type="match status" value="1"/>
</dbReference>
<proteinExistence type="predicted"/>
<protein>
    <recommendedName>
        <fullName evidence="1">CoA-binding domain-containing protein</fullName>
    </recommendedName>
</protein>
<keyword evidence="5" id="KW-1185">Reference proteome</keyword>
<dbReference type="EMBL" id="CACSIM010000006">
    <property type="protein sequence ID" value="CAA0117748.1"/>
    <property type="molecule type" value="Genomic_DNA"/>
</dbReference>
<evidence type="ECO:0000313" key="2">
    <source>
        <dbReference type="EMBL" id="CAA0109575.1"/>
    </source>
</evidence>